<dbReference type="Gene3D" id="3.60.21.10">
    <property type="match status" value="1"/>
</dbReference>
<dbReference type="PANTHER" id="PTHR10161:SF14">
    <property type="entry name" value="TARTRATE-RESISTANT ACID PHOSPHATASE TYPE 5"/>
    <property type="match status" value="1"/>
</dbReference>
<proteinExistence type="predicted"/>
<evidence type="ECO:0000256" key="5">
    <source>
        <dbReference type="PIRSR" id="PIRSR000898-1"/>
    </source>
</evidence>
<gene>
    <name evidence="8" type="ORF">R1sor_014723</name>
</gene>
<evidence type="ECO:0000256" key="6">
    <source>
        <dbReference type="SAM" id="Phobius"/>
    </source>
</evidence>
<keyword evidence="3 4" id="KW-0378">Hydrolase</keyword>
<sequence length="343" mass="39190">MDTVNTLALGFGLGCTLAWLLSLQKLQQREHLFPLHFLVVGDWGRDGLYNQTTVGLQMGHVAANLKISFVISTGDNFYSAGLAGVDDIRFTTSFTNIYTAQSLQTRWYTVLGNHDYMGDVLSQMDPHLRSRDPRWICQREYHLQYSLCEDYYKDSCNSHVDFLFIDTTPFVDEYWEENQTKNFDWRGLLPREEQLNAQLQRLQLKLETSSAQWKIVIGHHTVRSIGYHGDTVELVEKILPILEKNKVDLYLNGHDHSLQLIKHENSNLHFVTSGGGSKAWDGLRPRSGEDNVLFAYDGQGFAAISVGPKELILSFHDVLGDSIYSTHLYKPKYITESKSFNMS</sequence>
<evidence type="ECO:0000256" key="3">
    <source>
        <dbReference type="ARBA" id="ARBA00022801"/>
    </source>
</evidence>
<dbReference type="AlphaFoldDB" id="A0ABD3HGC3"/>
<keyword evidence="6" id="KW-0812">Transmembrane</keyword>
<dbReference type="InterPro" id="IPR004843">
    <property type="entry name" value="Calcineurin-like_PHP"/>
</dbReference>
<protein>
    <recommendedName>
        <fullName evidence="4">Purple acid phosphatase</fullName>
        <ecNumber evidence="4">3.1.3.2</ecNumber>
    </recommendedName>
</protein>
<dbReference type="InterPro" id="IPR051558">
    <property type="entry name" value="Metallophosphoesterase_PAP"/>
</dbReference>
<keyword evidence="5" id="KW-0479">Metal-binding</keyword>
<dbReference type="InterPro" id="IPR024927">
    <property type="entry name" value="Acid_PPase"/>
</dbReference>
<dbReference type="PANTHER" id="PTHR10161">
    <property type="entry name" value="TARTRATE-RESISTANT ACID PHOSPHATASE TYPE 5"/>
    <property type="match status" value="1"/>
</dbReference>
<dbReference type="InterPro" id="IPR029052">
    <property type="entry name" value="Metallo-depent_PP-like"/>
</dbReference>
<organism evidence="8 9">
    <name type="scientific">Riccia sorocarpa</name>
    <dbReference type="NCBI Taxonomy" id="122646"/>
    <lineage>
        <taxon>Eukaryota</taxon>
        <taxon>Viridiplantae</taxon>
        <taxon>Streptophyta</taxon>
        <taxon>Embryophyta</taxon>
        <taxon>Marchantiophyta</taxon>
        <taxon>Marchantiopsida</taxon>
        <taxon>Marchantiidae</taxon>
        <taxon>Marchantiales</taxon>
        <taxon>Ricciaceae</taxon>
        <taxon>Riccia</taxon>
    </lineage>
</organism>
<dbReference type="EC" id="3.1.3.2" evidence="4"/>
<evidence type="ECO:0000256" key="1">
    <source>
        <dbReference type="ARBA" id="ARBA00000032"/>
    </source>
</evidence>
<evidence type="ECO:0000256" key="4">
    <source>
        <dbReference type="PIRNR" id="PIRNR000898"/>
    </source>
</evidence>
<name>A0ABD3HGC3_9MARC</name>
<feature type="binding site" evidence="5">
    <location>
        <position position="219"/>
    </location>
    <ligand>
        <name>Fe cation</name>
        <dbReference type="ChEBI" id="CHEBI:24875"/>
        <label>2</label>
    </ligand>
</feature>
<keyword evidence="2" id="KW-0732">Signal</keyword>
<keyword evidence="6" id="KW-1133">Transmembrane helix</keyword>
<feature type="binding site" evidence="5">
    <location>
        <position position="75"/>
    </location>
    <ligand>
        <name>Fe cation</name>
        <dbReference type="ChEBI" id="CHEBI:24875"/>
        <label>1</label>
    </ligand>
</feature>
<feature type="binding site" evidence="5">
    <location>
        <position position="254"/>
    </location>
    <ligand>
        <name>Fe cation</name>
        <dbReference type="ChEBI" id="CHEBI:24875"/>
        <label>2</label>
    </ligand>
</feature>
<reference evidence="8 9" key="1">
    <citation type="submission" date="2024-09" db="EMBL/GenBank/DDBJ databases">
        <title>Chromosome-scale assembly of Riccia sorocarpa.</title>
        <authorList>
            <person name="Paukszto L."/>
        </authorList>
    </citation>
    <scope>NUCLEOTIDE SEQUENCE [LARGE SCALE GENOMIC DNA]</scope>
    <source>
        <strain evidence="8">LP-2024</strain>
        <tissue evidence="8">Aerial parts of the thallus</tissue>
    </source>
</reference>
<keyword evidence="9" id="KW-1185">Reference proteome</keyword>
<accession>A0ABD3HGC3</accession>
<dbReference type="EMBL" id="JBJQOH010000004">
    <property type="protein sequence ID" value="KAL3688414.1"/>
    <property type="molecule type" value="Genomic_DNA"/>
</dbReference>
<feature type="binding site" evidence="5">
    <location>
        <position position="75"/>
    </location>
    <ligand>
        <name>Fe cation</name>
        <dbReference type="ChEBI" id="CHEBI:24875"/>
        <label>2</label>
    </ligand>
</feature>
<feature type="domain" description="Calcineurin-like phosphoesterase" evidence="7">
    <location>
        <begin position="36"/>
        <end position="257"/>
    </location>
</feature>
<feature type="binding site" evidence="5">
    <location>
        <position position="78"/>
    </location>
    <ligand>
        <name>Fe cation</name>
        <dbReference type="ChEBI" id="CHEBI:24875"/>
        <label>1</label>
    </ligand>
</feature>
<comment type="caution">
    <text evidence="8">The sequence shown here is derived from an EMBL/GenBank/DDBJ whole genome shotgun (WGS) entry which is preliminary data.</text>
</comment>
<dbReference type="PIRSF" id="PIRSF000898">
    <property type="entry name" value="Acid_Ptase_5"/>
    <property type="match status" value="1"/>
</dbReference>
<evidence type="ECO:0000313" key="9">
    <source>
        <dbReference type="Proteomes" id="UP001633002"/>
    </source>
</evidence>
<feature type="binding site" evidence="5">
    <location>
        <position position="256"/>
    </location>
    <ligand>
        <name>Fe cation</name>
        <dbReference type="ChEBI" id="CHEBI:24875"/>
        <label>1</label>
    </ligand>
</feature>
<dbReference type="SUPFAM" id="SSF56300">
    <property type="entry name" value="Metallo-dependent phosphatases"/>
    <property type="match status" value="1"/>
</dbReference>
<dbReference type="CDD" id="cd07378">
    <property type="entry name" value="MPP_ACP5"/>
    <property type="match status" value="1"/>
</dbReference>
<keyword evidence="4 5" id="KW-0408">Iron</keyword>
<dbReference type="Pfam" id="PF00149">
    <property type="entry name" value="Metallophos"/>
    <property type="match status" value="1"/>
</dbReference>
<comment type="catalytic activity">
    <reaction evidence="1 4">
        <text>a phosphate monoester + H2O = an alcohol + phosphate</text>
        <dbReference type="Rhea" id="RHEA:15017"/>
        <dbReference type="ChEBI" id="CHEBI:15377"/>
        <dbReference type="ChEBI" id="CHEBI:30879"/>
        <dbReference type="ChEBI" id="CHEBI:43474"/>
        <dbReference type="ChEBI" id="CHEBI:67140"/>
        <dbReference type="EC" id="3.1.3.2"/>
    </reaction>
</comment>
<feature type="transmembrane region" description="Helical" evidence="6">
    <location>
        <begin position="6"/>
        <end position="23"/>
    </location>
</feature>
<keyword evidence="6" id="KW-0472">Membrane</keyword>
<dbReference type="GO" id="GO:0003993">
    <property type="term" value="F:acid phosphatase activity"/>
    <property type="evidence" value="ECO:0007669"/>
    <property type="project" value="UniProtKB-UniRule"/>
</dbReference>
<feature type="binding site" evidence="5">
    <location>
        <position position="42"/>
    </location>
    <ligand>
        <name>Fe cation</name>
        <dbReference type="ChEBI" id="CHEBI:24875"/>
        <label>1</label>
    </ligand>
</feature>
<comment type="cofactor">
    <cofactor evidence="5">
        <name>Fe cation</name>
        <dbReference type="ChEBI" id="CHEBI:24875"/>
    </cofactor>
    <text evidence="5">Binds 2 iron ions per subunit.</text>
</comment>
<feature type="binding site" evidence="5">
    <location>
        <position position="113"/>
    </location>
    <ligand>
        <name>Fe cation</name>
        <dbReference type="ChEBI" id="CHEBI:24875"/>
        <label>2</label>
    </ligand>
</feature>
<evidence type="ECO:0000313" key="8">
    <source>
        <dbReference type="EMBL" id="KAL3688414.1"/>
    </source>
</evidence>
<evidence type="ECO:0000259" key="7">
    <source>
        <dbReference type="Pfam" id="PF00149"/>
    </source>
</evidence>
<evidence type="ECO:0000256" key="2">
    <source>
        <dbReference type="ARBA" id="ARBA00022729"/>
    </source>
</evidence>
<dbReference type="Proteomes" id="UP001633002">
    <property type="component" value="Unassembled WGS sequence"/>
</dbReference>